<evidence type="ECO:0008006" key="3">
    <source>
        <dbReference type="Google" id="ProtNLM"/>
    </source>
</evidence>
<organism evidence="1 2">
    <name type="scientific">Enterococcus casseliflavus</name>
    <name type="common">Enterococcus flavescens</name>
    <dbReference type="NCBI Taxonomy" id="37734"/>
    <lineage>
        <taxon>Bacteria</taxon>
        <taxon>Bacillati</taxon>
        <taxon>Bacillota</taxon>
        <taxon>Bacilli</taxon>
        <taxon>Lactobacillales</taxon>
        <taxon>Enterococcaceae</taxon>
        <taxon>Enterococcus</taxon>
    </lineage>
</organism>
<dbReference type="RefSeq" id="WP_154694338.1">
    <property type="nucleotide sequence ID" value="NZ_CP046123.1"/>
</dbReference>
<dbReference type="Proteomes" id="UP000422837">
    <property type="component" value="Chromosome"/>
</dbReference>
<accession>A0ABD6YYI1</accession>
<gene>
    <name evidence="1" type="ORF">GFU50_06390</name>
</gene>
<dbReference type="EMBL" id="CP046123">
    <property type="protein sequence ID" value="QGN29150.1"/>
    <property type="molecule type" value="Genomic_DNA"/>
</dbReference>
<evidence type="ECO:0000313" key="1">
    <source>
        <dbReference type="EMBL" id="QGN29150.1"/>
    </source>
</evidence>
<name>A0ABD6YYI1_ENTCA</name>
<reference evidence="1 2" key="1">
    <citation type="submission" date="2019-11" db="EMBL/GenBank/DDBJ databases">
        <title>Detection and genome characteristic of a blood enterococcus casselifavus isolate from Zhengzhou,china.</title>
        <authorList>
            <person name="Wen P."/>
        </authorList>
    </citation>
    <scope>NUCLEOTIDE SEQUENCE [LARGE SCALE GENOMIC DNA]</scope>
    <source>
        <strain evidence="1 2">EC291</strain>
    </source>
</reference>
<dbReference type="AlphaFoldDB" id="A0ABD6YYI1"/>
<evidence type="ECO:0000313" key="2">
    <source>
        <dbReference type="Proteomes" id="UP000422837"/>
    </source>
</evidence>
<sequence>MVTKITISIETNGSTMQHTVSTKEEALALIDRYVGEKTSDENLLKCFEMTCVLSYGGIDTLIVHAKSSDEAVNNAANIPYVQHVIAWEEVEET</sequence>
<protein>
    <recommendedName>
        <fullName evidence="3">Phage protein</fullName>
    </recommendedName>
</protein>
<proteinExistence type="predicted"/>